<dbReference type="WBParaSite" id="EN70_8641">
    <property type="protein sequence ID" value="EN70_8641"/>
    <property type="gene ID" value="EN70_8641"/>
</dbReference>
<protein>
    <submittedName>
        <fullName evidence="4">GON-4-like protein</fullName>
    </submittedName>
</protein>
<keyword evidence="3" id="KW-1185">Reference proteome</keyword>
<proteinExistence type="predicted"/>
<dbReference type="KEGG" id="loa:LOAG_17758"/>
<reference evidence="4" key="2">
    <citation type="submission" date="2016-11" db="UniProtKB">
        <authorList>
            <consortium name="WormBaseParasite"/>
        </authorList>
    </citation>
    <scope>IDENTIFICATION</scope>
</reference>
<evidence type="ECO:0000313" key="3">
    <source>
        <dbReference type="Proteomes" id="UP000095285"/>
    </source>
</evidence>
<evidence type="ECO:0000313" key="4">
    <source>
        <dbReference type="WBParaSite" id="EN70_8641"/>
    </source>
</evidence>
<accession>A0A1S0UH47</accession>
<dbReference type="GeneID" id="9945703"/>
<evidence type="ECO:0000256" key="1">
    <source>
        <dbReference type="SAM" id="MobiDB-lite"/>
    </source>
</evidence>
<feature type="compositionally biased region" description="Basic and acidic residues" evidence="1">
    <location>
        <begin position="160"/>
        <end position="170"/>
    </location>
</feature>
<feature type="region of interest" description="Disordered" evidence="1">
    <location>
        <begin position="45"/>
        <end position="74"/>
    </location>
</feature>
<name>A0A1I7W1R9_LOALO</name>
<reference evidence="2 3" key="1">
    <citation type="submission" date="2012-04" db="EMBL/GenBank/DDBJ databases">
        <title>The Genome Sequence of Loa loa.</title>
        <authorList>
            <consortium name="The Broad Institute Genome Sequencing Platform"/>
            <consortium name="Broad Institute Genome Sequencing Center for Infectious Disease"/>
            <person name="Nutman T.B."/>
            <person name="Fink D.L."/>
            <person name="Russ C."/>
            <person name="Young S."/>
            <person name="Zeng Q."/>
            <person name="Gargeya S."/>
            <person name="Alvarado L."/>
            <person name="Berlin A."/>
            <person name="Chapman S.B."/>
            <person name="Chen Z."/>
            <person name="Freedman E."/>
            <person name="Gellesch M."/>
            <person name="Goldberg J."/>
            <person name="Griggs A."/>
            <person name="Gujja S."/>
            <person name="Heilman E.R."/>
            <person name="Heiman D."/>
            <person name="Howarth C."/>
            <person name="Mehta T."/>
            <person name="Neiman D."/>
            <person name="Pearson M."/>
            <person name="Roberts A."/>
            <person name="Saif S."/>
            <person name="Shea T."/>
            <person name="Shenoy N."/>
            <person name="Sisk P."/>
            <person name="Stolte C."/>
            <person name="Sykes S."/>
            <person name="White J."/>
            <person name="Yandava C."/>
            <person name="Haas B."/>
            <person name="Henn M.R."/>
            <person name="Nusbaum C."/>
            <person name="Birren B."/>
        </authorList>
    </citation>
    <scope>NUCLEOTIDE SEQUENCE [LARGE SCALE GENOMIC DNA]</scope>
</reference>
<dbReference type="AlphaFoldDB" id="A0A1I7W1R9"/>
<dbReference type="RefSeq" id="XP_020305912.1">
    <property type="nucleotide sequence ID" value="XM_020450418.1"/>
</dbReference>
<organism evidence="3 4">
    <name type="scientific">Loa loa</name>
    <name type="common">Eye worm</name>
    <name type="synonym">Filaria loa</name>
    <dbReference type="NCBI Taxonomy" id="7209"/>
    <lineage>
        <taxon>Eukaryota</taxon>
        <taxon>Metazoa</taxon>
        <taxon>Ecdysozoa</taxon>
        <taxon>Nematoda</taxon>
        <taxon>Chromadorea</taxon>
        <taxon>Rhabditida</taxon>
        <taxon>Spirurina</taxon>
        <taxon>Spiruromorpha</taxon>
        <taxon>Filarioidea</taxon>
        <taxon>Onchocercidae</taxon>
        <taxon>Loa</taxon>
    </lineage>
</organism>
<dbReference type="EMBL" id="JH712189">
    <property type="protein sequence ID" value="EJD75022.1"/>
    <property type="molecule type" value="Genomic_DNA"/>
</dbReference>
<gene>
    <name evidence="2 4" type="ORF">LOAG_17758</name>
</gene>
<evidence type="ECO:0000313" key="2">
    <source>
        <dbReference type="EMBL" id="EJD75022.1"/>
    </source>
</evidence>
<feature type="compositionally biased region" description="Acidic residues" evidence="1">
    <location>
        <begin position="47"/>
        <end position="71"/>
    </location>
</feature>
<sequence length="222" mass="24906">MLANLENPDIANPLDFLKKKPVMFQTFQEFVSETVEVFEGRNAHNEMEEEEPEFNEETEWAPLPEDDDEAENWPSGLKRSRTIRFPVPATQTTLAAAVLEEFHQEDLEDLSEQLQRELEVPQAEPFLVPLWPAATRIYGRVENSSGGASCPRLVPEGMCGREQRKTDKATQTRSCGKRKGCPPALHSRPVIPFGNPHAPNLSLPVPVLHPLSSEGIKRVSKS</sequence>
<feature type="region of interest" description="Disordered" evidence="1">
    <location>
        <begin position="160"/>
        <end position="203"/>
    </location>
</feature>
<dbReference type="Proteomes" id="UP000095285">
    <property type="component" value="Unassembled WGS sequence"/>
</dbReference>
<accession>A0A1I7W1R9</accession>
<dbReference type="CTD" id="9945703"/>